<dbReference type="AlphaFoldDB" id="A0AAV9V0C3"/>
<dbReference type="EMBL" id="JAVHNQ010000003">
    <property type="protein sequence ID" value="KAK6353317.1"/>
    <property type="molecule type" value="Genomic_DNA"/>
</dbReference>
<evidence type="ECO:0000313" key="3">
    <source>
        <dbReference type="Proteomes" id="UP001375240"/>
    </source>
</evidence>
<feature type="region of interest" description="Disordered" evidence="1">
    <location>
        <begin position="117"/>
        <end position="136"/>
    </location>
</feature>
<sequence>MDGLEAKRGRPKRTHPNPSSRVQPWEDVTMAVTPQLRIPGVRQVPPTMVTTAAGRTVQMPFPTLEVMFEYGSGPKDQDGDVLLSQTGPKKRSYTRRIEPIGAVELVINESQIIKAENLPPPRRSPSPLTSTFAHTDSSRFPPTINSLLSAASPVTSPSTIFPTTPIPTYAIPPGLVPVSPVLSHHEPSGPIYLPPPVIPSGLGPCNIPWHHVHGIPQVDYSRAVETSSPILYMWDSSSGFCPSDPYIAPPSYDWPRIPGSPITRYGEY</sequence>
<name>A0AAV9V0C3_9PEZI</name>
<evidence type="ECO:0000256" key="1">
    <source>
        <dbReference type="SAM" id="MobiDB-lite"/>
    </source>
</evidence>
<dbReference type="Proteomes" id="UP001375240">
    <property type="component" value="Unassembled WGS sequence"/>
</dbReference>
<protein>
    <submittedName>
        <fullName evidence="2">Uncharacterized protein</fullName>
    </submittedName>
</protein>
<proteinExistence type="predicted"/>
<feature type="region of interest" description="Disordered" evidence="1">
    <location>
        <begin position="1"/>
        <end position="26"/>
    </location>
</feature>
<comment type="caution">
    <text evidence="2">The sequence shown here is derived from an EMBL/GenBank/DDBJ whole genome shotgun (WGS) entry which is preliminary data.</text>
</comment>
<organism evidence="2 3">
    <name type="scientific">Orbilia brochopaga</name>
    <dbReference type="NCBI Taxonomy" id="3140254"/>
    <lineage>
        <taxon>Eukaryota</taxon>
        <taxon>Fungi</taxon>
        <taxon>Dikarya</taxon>
        <taxon>Ascomycota</taxon>
        <taxon>Pezizomycotina</taxon>
        <taxon>Orbiliomycetes</taxon>
        <taxon>Orbiliales</taxon>
        <taxon>Orbiliaceae</taxon>
        <taxon>Orbilia</taxon>
    </lineage>
</organism>
<accession>A0AAV9V0C3</accession>
<keyword evidence="3" id="KW-1185">Reference proteome</keyword>
<gene>
    <name evidence="2" type="ORF">TWF696_005287</name>
</gene>
<reference evidence="2 3" key="1">
    <citation type="submission" date="2019-10" db="EMBL/GenBank/DDBJ databases">
        <authorList>
            <person name="Palmer J.M."/>
        </authorList>
    </citation>
    <scope>NUCLEOTIDE SEQUENCE [LARGE SCALE GENOMIC DNA]</scope>
    <source>
        <strain evidence="2 3">TWF696</strain>
    </source>
</reference>
<evidence type="ECO:0000313" key="2">
    <source>
        <dbReference type="EMBL" id="KAK6353317.1"/>
    </source>
</evidence>